<dbReference type="PIRSF" id="PIRSF005096">
    <property type="entry name" value="GALM"/>
    <property type="match status" value="1"/>
</dbReference>
<feature type="active site" description="Proton donor" evidence="6">
    <location>
        <position position="185"/>
    </location>
</feature>
<dbReference type="InterPro" id="IPR008183">
    <property type="entry name" value="Aldose_1/G6P_1-epimerase"/>
</dbReference>
<protein>
    <recommendedName>
        <fullName evidence="5">Maltose epimerase</fullName>
        <ecNumber evidence="5">5.1.3.21</ecNumber>
    </recommendedName>
</protein>
<accession>A0A2V1N1B3</accession>
<dbReference type="PANTHER" id="PTHR10091">
    <property type="entry name" value="ALDOSE-1-EPIMERASE"/>
    <property type="match status" value="1"/>
</dbReference>
<keyword evidence="3 5" id="KW-0413">Isomerase</keyword>
<dbReference type="InterPro" id="IPR047215">
    <property type="entry name" value="Galactose_mutarotase-like"/>
</dbReference>
<sequence>MTTNLISAHVEPFDTYNGASIHRYSLTNQHGLTVSAINLGATLYEILVPTPDGGTDNLVLNYPNSADYLANPFYVNMAIGRTAGRIGNGELLLNGQRYPLSTNEGSTTLHGGPNGFNSVVWEGSVTDYDGQPAITFTHVQKSSVDGYPGDLDVSITYTLDEANTIHLYYTGTALNQTTVFNPTQHTYFNLGHAATIHDHLLRLDADSHLAFNAQKVPTGDLIDVSATPFDLRSEKRLGDVIDDLAETDEKGFDDIWKINETNSGEAIATLSDPQSHRKVTVGSSRNGLVVFTANSFTREKMNFIRSNGQGQPYEGVALEAQTLPDATRHEGFGDVVLPAGESRTDEISYHVEF</sequence>
<dbReference type="InterPro" id="IPR015443">
    <property type="entry name" value="Aldose_1-epimerase"/>
</dbReference>
<keyword evidence="10" id="KW-1185">Reference proteome</keyword>
<comment type="pathway">
    <text evidence="1 5">Carbohydrate metabolism; hexose metabolism.</text>
</comment>
<dbReference type="EMBL" id="QCXQ01000002">
    <property type="protein sequence ID" value="PWG00166.1"/>
    <property type="molecule type" value="Genomic_DNA"/>
</dbReference>
<comment type="caution">
    <text evidence="9">The sequence shown here is derived from an EMBL/GenBank/DDBJ whole genome shotgun (WGS) entry which is preliminary data.</text>
</comment>
<evidence type="ECO:0000313" key="10">
    <source>
        <dbReference type="Proteomes" id="UP000245080"/>
    </source>
</evidence>
<dbReference type="GO" id="GO:0006006">
    <property type="term" value="P:glucose metabolic process"/>
    <property type="evidence" value="ECO:0007669"/>
    <property type="project" value="TreeGrafter"/>
</dbReference>
<comment type="function">
    <text evidence="5">Catalyzes the interconversion of alpha and beta anomers of maltose.</text>
</comment>
<feature type="active site" description="Proton acceptor" evidence="6">
    <location>
        <position position="319"/>
    </location>
</feature>
<dbReference type="AlphaFoldDB" id="A0A2V1N1B3"/>
<comment type="similarity">
    <text evidence="2 5">Belongs to the aldose epimerase family.</text>
</comment>
<evidence type="ECO:0000256" key="2">
    <source>
        <dbReference type="ARBA" id="ARBA00006206"/>
    </source>
</evidence>
<evidence type="ECO:0000256" key="1">
    <source>
        <dbReference type="ARBA" id="ARBA00005028"/>
    </source>
</evidence>
<dbReference type="EC" id="5.1.3.21" evidence="5"/>
<dbReference type="Pfam" id="PF01263">
    <property type="entry name" value="Aldose_epim"/>
    <property type="match status" value="1"/>
</dbReference>
<dbReference type="GO" id="GO:0033499">
    <property type="term" value="P:galactose catabolic process via UDP-galactose, Leloir pathway"/>
    <property type="evidence" value="ECO:0007669"/>
    <property type="project" value="TreeGrafter"/>
</dbReference>
<dbReference type="OrthoDB" id="9779408at2"/>
<organism evidence="9 10">
    <name type="scientific">Levilactobacillus bambusae</name>
    <dbReference type="NCBI Taxonomy" id="2024736"/>
    <lineage>
        <taxon>Bacteria</taxon>
        <taxon>Bacillati</taxon>
        <taxon>Bacillota</taxon>
        <taxon>Bacilli</taxon>
        <taxon>Lactobacillales</taxon>
        <taxon>Lactobacillaceae</taxon>
        <taxon>Levilactobacillus</taxon>
    </lineage>
</organism>
<evidence type="ECO:0000313" key="9">
    <source>
        <dbReference type="EMBL" id="PWG00166.1"/>
    </source>
</evidence>
<comment type="catalytic activity">
    <reaction evidence="5">
        <text>alpha-maltose = beta-maltose</text>
        <dbReference type="Rhea" id="RHEA:21228"/>
        <dbReference type="ChEBI" id="CHEBI:18147"/>
        <dbReference type="ChEBI" id="CHEBI:18167"/>
        <dbReference type="EC" id="5.1.3.21"/>
    </reaction>
</comment>
<feature type="binding site" evidence="7">
    <location>
        <position position="253"/>
    </location>
    <ligand>
        <name>beta-D-galactose</name>
        <dbReference type="ChEBI" id="CHEBI:27667"/>
    </ligand>
</feature>
<name>A0A2V1N1B3_9LACO</name>
<dbReference type="GO" id="GO:0005737">
    <property type="term" value="C:cytoplasm"/>
    <property type="evidence" value="ECO:0007669"/>
    <property type="project" value="TreeGrafter"/>
</dbReference>
<evidence type="ECO:0000256" key="5">
    <source>
        <dbReference type="PIRNR" id="PIRNR005096"/>
    </source>
</evidence>
<dbReference type="PANTHER" id="PTHR10091:SF0">
    <property type="entry name" value="GALACTOSE MUTAROTASE"/>
    <property type="match status" value="1"/>
</dbReference>
<dbReference type="UniPathway" id="UPA00242"/>
<evidence type="ECO:0000256" key="8">
    <source>
        <dbReference type="PIRSR" id="PIRSR005096-3"/>
    </source>
</evidence>
<keyword evidence="4 5" id="KW-0119">Carbohydrate metabolism</keyword>
<evidence type="ECO:0000256" key="4">
    <source>
        <dbReference type="ARBA" id="ARBA00023277"/>
    </source>
</evidence>
<dbReference type="GO" id="GO:0050558">
    <property type="term" value="F:maltose epimerase activity"/>
    <property type="evidence" value="ECO:0007669"/>
    <property type="project" value="UniProtKB-EC"/>
</dbReference>
<evidence type="ECO:0000256" key="3">
    <source>
        <dbReference type="ARBA" id="ARBA00023235"/>
    </source>
</evidence>
<evidence type="ECO:0000256" key="7">
    <source>
        <dbReference type="PIRSR" id="PIRSR005096-2"/>
    </source>
</evidence>
<dbReference type="InterPro" id="IPR011013">
    <property type="entry name" value="Gal_mutarotase_sf_dom"/>
</dbReference>
<feature type="binding site" evidence="8">
    <location>
        <begin position="185"/>
        <end position="187"/>
    </location>
    <ligand>
        <name>beta-D-galactose</name>
        <dbReference type="ChEBI" id="CHEBI:27667"/>
    </ligand>
</feature>
<dbReference type="GO" id="GO:0030246">
    <property type="term" value="F:carbohydrate binding"/>
    <property type="evidence" value="ECO:0007669"/>
    <property type="project" value="InterPro"/>
</dbReference>
<reference evidence="9 10" key="1">
    <citation type="journal article" date="2018" name="Int. J. Syst. Evol. Microbiol.">
        <title>Lactobacillus bambusae sp. nov., isolated from a traditional fermented Ma-bamboo shoots of Taiwan.</title>
        <authorList>
            <person name="Wang L.-T."/>
        </authorList>
    </citation>
    <scope>NUCLEOTIDE SEQUENCE [LARGE SCALE GENOMIC DNA]</scope>
    <source>
        <strain evidence="9 10">BS-W1</strain>
    </source>
</reference>
<gene>
    <name evidence="9" type="ORF">DCM90_04325</name>
</gene>
<dbReference type="Proteomes" id="UP000245080">
    <property type="component" value="Unassembled WGS sequence"/>
</dbReference>
<evidence type="ECO:0000256" key="6">
    <source>
        <dbReference type="PIRSR" id="PIRSR005096-1"/>
    </source>
</evidence>
<proteinExistence type="inferred from homology"/>
<dbReference type="SUPFAM" id="SSF74650">
    <property type="entry name" value="Galactose mutarotase-like"/>
    <property type="match status" value="1"/>
</dbReference>
<dbReference type="InterPro" id="IPR014718">
    <property type="entry name" value="GH-type_carb-bd"/>
</dbReference>
<dbReference type="Gene3D" id="2.70.98.10">
    <property type="match status" value="1"/>
</dbReference>
<dbReference type="CDD" id="cd09019">
    <property type="entry name" value="galactose_mutarotase_like"/>
    <property type="match status" value="1"/>
</dbReference>
<dbReference type="RefSeq" id="WP_109250113.1">
    <property type="nucleotide sequence ID" value="NZ_QCXQ01000002.1"/>
</dbReference>
<dbReference type="GO" id="GO:0004034">
    <property type="term" value="F:aldose 1-epimerase activity"/>
    <property type="evidence" value="ECO:0007669"/>
    <property type="project" value="TreeGrafter"/>
</dbReference>